<comment type="caution">
    <text evidence="1">The sequence shown here is derived from an EMBL/GenBank/DDBJ whole genome shotgun (WGS) entry which is preliminary data.</text>
</comment>
<organism evidence="1 2">
    <name type="scientific">Paraliobacillus quinghaiensis</name>
    <dbReference type="NCBI Taxonomy" id="470815"/>
    <lineage>
        <taxon>Bacteria</taxon>
        <taxon>Bacillati</taxon>
        <taxon>Bacillota</taxon>
        <taxon>Bacilli</taxon>
        <taxon>Bacillales</taxon>
        <taxon>Bacillaceae</taxon>
        <taxon>Paraliobacillus</taxon>
    </lineage>
</organism>
<dbReference type="EMBL" id="BMLG01000039">
    <property type="protein sequence ID" value="GGM43549.1"/>
    <property type="molecule type" value="Genomic_DNA"/>
</dbReference>
<evidence type="ECO:0000313" key="1">
    <source>
        <dbReference type="EMBL" id="GGM43549.1"/>
    </source>
</evidence>
<proteinExistence type="predicted"/>
<dbReference type="RefSeq" id="WP_188618849.1">
    <property type="nucleotide sequence ID" value="NZ_BMLG01000039.1"/>
</dbReference>
<gene>
    <name evidence="1" type="ORF">GCM10011351_31920</name>
</gene>
<reference evidence="1" key="1">
    <citation type="journal article" date="2014" name="Int. J. Syst. Evol. Microbiol.">
        <title>Complete genome sequence of Corynebacterium casei LMG S-19264T (=DSM 44701T), isolated from a smear-ripened cheese.</title>
        <authorList>
            <consortium name="US DOE Joint Genome Institute (JGI-PGF)"/>
            <person name="Walter F."/>
            <person name="Albersmeier A."/>
            <person name="Kalinowski J."/>
            <person name="Ruckert C."/>
        </authorList>
    </citation>
    <scope>NUCLEOTIDE SEQUENCE</scope>
    <source>
        <strain evidence="1">CGMCC 1.6333</strain>
    </source>
</reference>
<reference evidence="1" key="2">
    <citation type="submission" date="2020-09" db="EMBL/GenBank/DDBJ databases">
        <authorList>
            <person name="Sun Q."/>
            <person name="Zhou Y."/>
        </authorList>
    </citation>
    <scope>NUCLEOTIDE SEQUENCE</scope>
    <source>
        <strain evidence="1">CGMCC 1.6333</strain>
    </source>
</reference>
<name>A0A917TY97_9BACI</name>
<dbReference type="Proteomes" id="UP000618460">
    <property type="component" value="Unassembled WGS sequence"/>
</dbReference>
<protein>
    <submittedName>
        <fullName evidence="1">Uncharacterized protein</fullName>
    </submittedName>
</protein>
<keyword evidence="2" id="KW-1185">Reference proteome</keyword>
<dbReference type="AlphaFoldDB" id="A0A917TY97"/>
<sequence length="68" mass="7856">MSKPMNIRIDEIHLALLEAIVEKFKEQGIKANKTNVIEKAIYSFASDYALDDQTIKEIIDKHYKGFEV</sequence>
<evidence type="ECO:0000313" key="2">
    <source>
        <dbReference type="Proteomes" id="UP000618460"/>
    </source>
</evidence>
<accession>A0A917TY97</accession>